<dbReference type="GO" id="GO:0003700">
    <property type="term" value="F:DNA-binding transcription factor activity"/>
    <property type="evidence" value="ECO:0007669"/>
    <property type="project" value="TreeGrafter"/>
</dbReference>
<dbReference type="PANTHER" id="PTHR30055:SF151">
    <property type="entry name" value="TRANSCRIPTIONAL REGULATORY PROTEIN"/>
    <property type="match status" value="1"/>
</dbReference>
<evidence type="ECO:0000313" key="7">
    <source>
        <dbReference type="EMBL" id="BAN03470.1"/>
    </source>
</evidence>
<dbReference type="EMBL" id="AP012057">
    <property type="protein sequence ID" value="BAN03470.1"/>
    <property type="molecule type" value="Genomic_DNA"/>
</dbReference>
<dbReference type="RefSeq" id="WP_015442717.1">
    <property type="nucleotide sequence ID" value="NC_020520.1"/>
</dbReference>
<protein>
    <submittedName>
        <fullName evidence="7">Putative TetR family transcriptional regulator</fullName>
    </submittedName>
</protein>
<proteinExistence type="predicted"/>
<dbReference type="Gene3D" id="1.10.357.10">
    <property type="entry name" value="Tetracycline Repressor, domain 2"/>
    <property type="match status" value="1"/>
</dbReference>
<feature type="DNA-binding region" description="H-T-H motif" evidence="5">
    <location>
        <begin position="35"/>
        <end position="54"/>
    </location>
</feature>
<reference evidence="7 8" key="1">
    <citation type="journal article" date="2013" name="Int. J. Syst. Evol. Microbiol.">
        <title>Ilumatobacter nonamiense sp. nov. and Ilumatobacter coccineum sp. nov., isolated from seashore sand.</title>
        <authorList>
            <person name="Matsumoto A."/>
            <person name="Kasai H."/>
            <person name="Matsuo Y."/>
            <person name="Shizuri Y."/>
            <person name="Ichikawa N."/>
            <person name="Fujita N."/>
            <person name="Omura S."/>
            <person name="Takahashi Y."/>
        </authorList>
    </citation>
    <scope>NUCLEOTIDE SEQUENCE [LARGE SCALE GENOMIC DNA]</scope>
    <source>
        <strain evidence="8">NBRC 103263 / KCTC 29153 / YM16-304</strain>
    </source>
</reference>
<dbReference type="Pfam" id="PF00440">
    <property type="entry name" value="TetR_N"/>
    <property type="match status" value="1"/>
</dbReference>
<evidence type="ECO:0000256" key="4">
    <source>
        <dbReference type="ARBA" id="ARBA00023163"/>
    </source>
</evidence>
<dbReference type="GO" id="GO:0046677">
    <property type="term" value="P:response to antibiotic"/>
    <property type="evidence" value="ECO:0007669"/>
    <property type="project" value="InterPro"/>
</dbReference>
<dbReference type="InterPro" id="IPR009057">
    <property type="entry name" value="Homeodomain-like_sf"/>
</dbReference>
<dbReference type="Proteomes" id="UP000011863">
    <property type="component" value="Chromosome"/>
</dbReference>
<dbReference type="InterPro" id="IPR036271">
    <property type="entry name" value="Tet_transcr_reg_TetR-rel_C_sf"/>
</dbReference>
<keyword evidence="4" id="KW-0804">Transcription</keyword>
<dbReference type="KEGG" id="aym:YM304_31560"/>
<dbReference type="Pfam" id="PF02909">
    <property type="entry name" value="TetR_C_1"/>
    <property type="match status" value="1"/>
</dbReference>
<dbReference type="GO" id="GO:0045892">
    <property type="term" value="P:negative regulation of DNA-templated transcription"/>
    <property type="evidence" value="ECO:0007669"/>
    <property type="project" value="InterPro"/>
</dbReference>
<dbReference type="PRINTS" id="PR00455">
    <property type="entry name" value="HTHTETR"/>
</dbReference>
<keyword evidence="1" id="KW-0678">Repressor</keyword>
<keyword evidence="2" id="KW-0805">Transcription regulation</keyword>
<dbReference type="AlphaFoldDB" id="A0A6C7EAR1"/>
<feature type="domain" description="HTH tetR-type" evidence="6">
    <location>
        <begin position="12"/>
        <end position="72"/>
    </location>
</feature>
<dbReference type="SUPFAM" id="SSF46689">
    <property type="entry name" value="Homeodomain-like"/>
    <property type="match status" value="1"/>
</dbReference>
<evidence type="ECO:0000256" key="2">
    <source>
        <dbReference type="ARBA" id="ARBA00023015"/>
    </source>
</evidence>
<dbReference type="InterPro" id="IPR050109">
    <property type="entry name" value="HTH-type_TetR-like_transc_reg"/>
</dbReference>
<gene>
    <name evidence="7" type="ORF">YM304_31560</name>
</gene>
<evidence type="ECO:0000313" key="8">
    <source>
        <dbReference type="Proteomes" id="UP000011863"/>
    </source>
</evidence>
<dbReference type="Gene3D" id="1.10.10.60">
    <property type="entry name" value="Homeodomain-like"/>
    <property type="match status" value="1"/>
</dbReference>
<dbReference type="PROSITE" id="PS50977">
    <property type="entry name" value="HTH_TETR_2"/>
    <property type="match status" value="1"/>
</dbReference>
<dbReference type="PRINTS" id="PR00400">
    <property type="entry name" value="TETREPRESSOR"/>
</dbReference>
<keyword evidence="3 5" id="KW-0238">DNA-binding</keyword>
<dbReference type="GO" id="GO:0000976">
    <property type="term" value="F:transcription cis-regulatory region binding"/>
    <property type="evidence" value="ECO:0007669"/>
    <property type="project" value="TreeGrafter"/>
</dbReference>
<dbReference type="PANTHER" id="PTHR30055">
    <property type="entry name" value="HTH-TYPE TRANSCRIPTIONAL REGULATOR RUTR"/>
    <property type="match status" value="1"/>
</dbReference>
<organism evidence="7 8">
    <name type="scientific">Ilumatobacter coccineus (strain NBRC 103263 / KCTC 29153 / YM16-304)</name>
    <dbReference type="NCBI Taxonomy" id="1313172"/>
    <lineage>
        <taxon>Bacteria</taxon>
        <taxon>Bacillati</taxon>
        <taxon>Actinomycetota</taxon>
        <taxon>Acidimicrobiia</taxon>
        <taxon>Acidimicrobiales</taxon>
        <taxon>Ilumatobacteraceae</taxon>
        <taxon>Ilumatobacter</taxon>
    </lineage>
</organism>
<evidence type="ECO:0000259" key="6">
    <source>
        <dbReference type="PROSITE" id="PS50977"/>
    </source>
</evidence>
<dbReference type="InterPro" id="IPR004111">
    <property type="entry name" value="Repressor_TetR_C"/>
</dbReference>
<sequence length="220" mass="23994">MTAPKTTGKRIRLTADRVLSAALELADTIGIDDLTIRRLAEALDVKPMTIYHHVPNKEAIIDGMVDLVFAEIELPDPSLDWKPAMRARCVSAREALARHPWAAPYMESRTNPGPATLAHHDAVLGCLRGAMGLDMTAHAYALLDAFVYGFALQESTLPATGGEEMADLAELVVAPFPEGTYPHLVEFTTGHVLQPGYDFTQEFDFGLDLVLDGLERALGR</sequence>
<accession>A0A6C7EAR1</accession>
<dbReference type="InterPro" id="IPR003012">
    <property type="entry name" value="Tet_transcr_reg_TetR"/>
</dbReference>
<name>A0A6C7EAR1_ILUCY</name>
<evidence type="ECO:0000256" key="3">
    <source>
        <dbReference type="ARBA" id="ARBA00023125"/>
    </source>
</evidence>
<dbReference type="InterPro" id="IPR001647">
    <property type="entry name" value="HTH_TetR"/>
</dbReference>
<dbReference type="SUPFAM" id="SSF48498">
    <property type="entry name" value="Tetracyclin repressor-like, C-terminal domain"/>
    <property type="match status" value="1"/>
</dbReference>
<evidence type="ECO:0000256" key="1">
    <source>
        <dbReference type="ARBA" id="ARBA00022491"/>
    </source>
</evidence>
<evidence type="ECO:0000256" key="5">
    <source>
        <dbReference type="PROSITE-ProRule" id="PRU00335"/>
    </source>
</evidence>
<keyword evidence="8" id="KW-1185">Reference proteome</keyword>